<proteinExistence type="predicted"/>
<name>A0ACC0UMI7_9AGAM</name>
<evidence type="ECO:0000313" key="2">
    <source>
        <dbReference type="Proteomes" id="UP001207468"/>
    </source>
</evidence>
<evidence type="ECO:0000313" key="1">
    <source>
        <dbReference type="EMBL" id="KAI9512042.1"/>
    </source>
</evidence>
<protein>
    <submittedName>
        <fullName evidence="1">Uncharacterized protein</fullName>
    </submittedName>
</protein>
<organism evidence="1 2">
    <name type="scientific">Russula earlei</name>
    <dbReference type="NCBI Taxonomy" id="71964"/>
    <lineage>
        <taxon>Eukaryota</taxon>
        <taxon>Fungi</taxon>
        <taxon>Dikarya</taxon>
        <taxon>Basidiomycota</taxon>
        <taxon>Agaricomycotina</taxon>
        <taxon>Agaricomycetes</taxon>
        <taxon>Russulales</taxon>
        <taxon>Russulaceae</taxon>
        <taxon>Russula</taxon>
    </lineage>
</organism>
<keyword evidence="2" id="KW-1185">Reference proteome</keyword>
<dbReference type="Proteomes" id="UP001207468">
    <property type="component" value="Unassembled WGS sequence"/>
</dbReference>
<sequence>MVSLRVTFSALAVALAGQVSAHISIWHNSMFGFNQSSFGVNRPQDPLAYLPFDQWWFHGHIGLPPNPNDIMQLPVGGNAMVELSCDKGATSWYQSAPGGDTRDPNNPDSPCPGQPTTQYHTNGINDLGGCALSVAYKSDINQVQPEDLVIFSVNHVCVWNLHTYFPIPANMPPCPSGKCICAWHWIHQPDSGSEQMYMNGFQCNFANATSTTPLAKPQVARRCGAEPDKGLPARPENCTYGAKSPLFWLQNERNNMFEGYYSPPLYQDLYNFANGAQNDIFEGYPISTPAAPSDVSTTSTSTTSSTSSPLPSSSLDAPVRVQPEPISSSAPPSATPTSPCPPSPSPSPLPAPQPTDTPPNSSEQPTPSTPVSDGTSSSPSPSPSPAPQPTDTPPNSLEQPTPPEPSTPVSDGTSIPSSSPGTPTATPTNHQSNHHKHPHQHHSQHHNGCGTSRPPPAVTPFRRADEDNEVYVSEQQLVKHAWSRHRRLSARGKQRP</sequence>
<comment type="caution">
    <text evidence="1">The sequence shown here is derived from an EMBL/GenBank/DDBJ whole genome shotgun (WGS) entry which is preliminary data.</text>
</comment>
<dbReference type="EMBL" id="JAGFNK010000013">
    <property type="protein sequence ID" value="KAI9512042.1"/>
    <property type="molecule type" value="Genomic_DNA"/>
</dbReference>
<reference evidence="1" key="1">
    <citation type="submission" date="2021-03" db="EMBL/GenBank/DDBJ databases">
        <title>Evolutionary priming and transition to the ectomycorrhizal habit in an iconic lineage of mushroom-forming fungi: is preadaptation a requirement?</title>
        <authorList>
            <consortium name="DOE Joint Genome Institute"/>
            <person name="Looney B.P."/>
            <person name="Miyauchi S."/>
            <person name="Morin E."/>
            <person name="Drula E."/>
            <person name="Courty P.E."/>
            <person name="Chicoki N."/>
            <person name="Fauchery L."/>
            <person name="Kohler A."/>
            <person name="Kuo A."/>
            <person name="LaButti K."/>
            <person name="Pangilinan J."/>
            <person name="Lipzen A."/>
            <person name="Riley R."/>
            <person name="Andreopoulos W."/>
            <person name="He G."/>
            <person name="Johnson J."/>
            <person name="Barry K.W."/>
            <person name="Grigoriev I.V."/>
            <person name="Nagy L."/>
            <person name="Hibbett D."/>
            <person name="Henrissat B."/>
            <person name="Matheny P.B."/>
            <person name="Labbe J."/>
            <person name="Martin A.F."/>
        </authorList>
    </citation>
    <scope>NUCLEOTIDE SEQUENCE</scope>
    <source>
        <strain evidence="1">BPL698</strain>
    </source>
</reference>
<gene>
    <name evidence="1" type="ORF">F5148DRAFT_1165821</name>
</gene>
<accession>A0ACC0UMI7</accession>